<comment type="catalytic activity">
    <reaction evidence="1">
        <text>RX + glutathione = an S-substituted glutathione + a halide anion + H(+)</text>
        <dbReference type="Rhea" id="RHEA:16437"/>
        <dbReference type="ChEBI" id="CHEBI:15378"/>
        <dbReference type="ChEBI" id="CHEBI:16042"/>
        <dbReference type="ChEBI" id="CHEBI:17792"/>
        <dbReference type="ChEBI" id="CHEBI:57925"/>
        <dbReference type="ChEBI" id="CHEBI:90779"/>
        <dbReference type="EC" id="2.5.1.18"/>
    </reaction>
</comment>
<evidence type="ECO:0000313" key="4">
    <source>
        <dbReference type="EMBL" id="CAD6199652.1"/>
    </source>
</evidence>
<dbReference type="AlphaFoldDB" id="A0A8S1HU88"/>
<name>A0A8S1HU88_9PELO</name>
<dbReference type="GO" id="GO:0004602">
    <property type="term" value="F:glutathione peroxidase activity"/>
    <property type="evidence" value="ECO:0007669"/>
    <property type="project" value="TreeGrafter"/>
</dbReference>
<feature type="domain" description="DSBA-like thioredoxin" evidence="3">
    <location>
        <begin position="6"/>
        <end position="209"/>
    </location>
</feature>
<gene>
    <name evidence="4" type="ORF">CAUJ_LOCUS15553</name>
</gene>
<evidence type="ECO:0000313" key="5">
    <source>
        <dbReference type="Proteomes" id="UP000835052"/>
    </source>
</evidence>
<dbReference type="GO" id="GO:0006749">
    <property type="term" value="P:glutathione metabolic process"/>
    <property type="evidence" value="ECO:0007669"/>
    <property type="project" value="TreeGrafter"/>
</dbReference>
<dbReference type="EC" id="2.5.1.18" evidence="1"/>
<protein>
    <recommendedName>
        <fullName evidence="1">Glutathione S-transferase kappa</fullName>
        <ecNumber evidence="1">2.5.1.18</ecNumber>
    </recommendedName>
</protein>
<dbReference type="FunFam" id="3.40.30.10:FF:000325">
    <property type="entry name" value="Glutathione S-transferase kappa"/>
    <property type="match status" value="1"/>
</dbReference>
<sequence>MAKRSVDFFFDVISPYSYFGFEGITRHRHLWSTPVRLRPFYFAGVIKQSKNESPPLAIPIKEKYMYKDLVLNAQYWGVSFRIPKDYKKMMFTSSSIEAQRLLIAAQLRDEKLMENIARGLWQRLYGYNKEIFSRHDMESVLRDRHVKDANELIESSQSDEVKKILRENTDEALQTGCFGAPWTTVKDASGKTTHAIFGGDRLPQIADLLGEKFHGNLLDQAKSQWSL</sequence>
<proteinExistence type="inferred from homology"/>
<dbReference type="InterPro" id="IPR051924">
    <property type="entry name" value="GST_Kappa/NadH"/>
</dbReference>
<comment type="caution">
    <text evidence="4">The sequence shown here is derived from an EMBL/GenBank/DDBJ whole genome shotgun (WGS) entry which is preliminary data.</text>
</comment>
<evidence type="ECO:0000259" key="3">
    <source>
        <dbReference type="Pfam" id="PF01323"/>
    </source>
</evidence>
<dbReference type="Proteomes" id="UP000835052">
    <property type="component" value="Unassembled WGS sequence"/>
</dbReference>
<dbReference type="InterPro" id="IPR001853">
    <property type="entry name" value="DSBA-like_thioredoxin_dom"/>
</dbReference>
<organism evidence="4 5">
    <name type="scientific">Caenorhabditis auriculariae</name>
    <dbReference type="NCBI Taxonomy" id="2777116"/>
    <lineage>
        <taxon>Eukaryota</taxon>
        <taxon>Metazoa</taxon>
        <taxon>Ecdysozoa</taxon>
        <taxon>Nematoda</taxon>
        <taxon>Chromadorea</taxon>
        <taxon>Rhabditida</taxon>
        <taxon>Rhabditina</taxon>
        <taxon>Rhabditomorpha</taxon>
        <taxon>Rhabditoidea</taxon>
        <taxon>Rhabditidae</taxon>
        <taxon>Peloderinae</taxon>
        <taxon>Caenorhabditis</taxon>
    </lineage>
</organism>
<dbReference type="SUPFAM" id="SSF52833">
    <property type="entry name" value="Thioredoxin-like"/>
    <property type="match status" value="1"/>
</dbReference>
<comment type="similarity">
    <text evidence="1">Belongs to the GST superfamily. Kappa family.</text>
</comment>
<dbReference type="PANTHER" id="PTHR42943:SF2">
    <property type="entry name" value="GLUTATHIONE S-TRANSFERASE KAPPA 1"/>
    <property type="match status" value="1"/>
</dbReference>
<dbReference type="EMBL" id="CAJGYM010000191">
    <property type="protein sequence ID" value="CAD6199652.1"/>
    <property type="molecule type" value="Genomic_DNA"/>
</dbReference>
<keyword evidence="1" id="KW-0808">Transferase</keyword>
<dbReference type="Pfam" id="PF01323">
    <property type="entry name" value="DSBA"/>
    <property type="match status" value="1"/>
</dbReference>
<dbReference type="GO" id="GO:0005777">
    <property type="term" value="C:peroxisome"/>
    <property type="evidence" value="ECO:0007669"/>
    <property type="project" value="TreeGrafter"/>
</dbReference>
<dbReference type="InterPro" id="IPR036249">
    <property type="entry name" value="Thioredoxin-like_sf"/>
</dbReference>
<dbReference type="OrthoDB" id="4664297at2759"/>
<feature type="active site" description="Nucleophile" evidence="2">
    <location>
        <position position="14"/>
    </location>
</feature>
<keyword evidence="5" id="KW-1185">Reference proteome</keyword>
<dbReference type="GO" id="GO:0004364">
    <property type="term" value="F:glutathione transferase activity"/>
    <property type="evidence" value="ECO:0007669"/>
    <property type="project" value="UniProtKB-UniRule"/>
</dbReference>
<evidence type="ECO:0000256" key="1">
    <source>
        <dbReference type="PIRNR" id="PIRNR006386"/>
    </source>
</evidence>
<dbReference type="Gene3D" id="3.40.30.10">
    <property type="entry name" value="Glutaredoxin"/>
    <property type="match status" value="1"/>
</dbReference>
<dbReference type="PIRSF" id="PIRSF006386">
    <property type="entry name" value="HCCAis_GSTk"/>
    <property type="match status" value="1"/>
</dbReference>
<dbReference type="InterPro" id="IPR014440">
    <property type="entry name" value="HCCAis_GSTk"/>
</dbReference>
<accession>A0A8S1HU88</accession>
<reference evidence="4" key="1">
    <citation type="submission" date="2020-10" db="EMBL/GenBank/DDBJ databases">
        <authorList>
            <person name="Kikuchi T."/>
        </authorList>
    </citation>
    <scope>NUCLEOTIDE SEQUENCE</scope>
    <source>
        <strain evidence="4">NKZ352</strain>
    </source>
</reference>
<dbReference type="PANTHER" id="PTHR42943">
    <property type="entry name" value="GLUTATHIONE S-TRANSFERASE KAPPA"/>
    <property type="match status" value="1"/>
</dbReference>
<evidence type="ECO:0000256" key="2">
    <source>
        <dbReference type="PIRSR" id="PIRSR006386-1"/>
    </source>
</evidence>
<dbReference type="GO" id="GO:0005739">
    <property type="term" value="C:mitochondrion"/>
    <property type="evidence" value="ECO:0007669"/>
    <property type="project" value="TreeGrafter"/>
</dbReference>